<dbReference type="Proteomes" id="UP000242687">
    <property type="component" value="Unassembled WGS sequence"/>
</dbReference>
<gene>
    <name evidence="1" type="ORF">CLV57_2332</name>
</gene>
<sequence>MTPILPNHLEELKTCVLLAAGIANPMPADCKFISTLINKKTRQYVSETTLKRIYGFAYSKFKPSLFTINTMAQFCDYVDWKDFYQRKIAETKTGSSKNNLGWLQLRQKAATITGYTLQTLKNKSGIPYNKTIKRDFIDYHLQEFIASGCAGTVITAPAGYGKTIAMCHWIDEKMMQDEANDSNDIILMFSGNALMSTVHTGGSVSHWLLSLLGYNNTENNITTLLDVEQRKNGKFFLIVDGLDEFMFRSEQFRIILNQLVDVFSFYQSHSWFKLILTTRTSTWVNNKHQLAFNPDIWYTGINSGENFINVPLFSLREINDLCKKINPDVTGCVDIDIAQLFNHPLYLQEYYKIHKTDFSLSSADHTSLYELIATYVLNKVYLGPHSSEKIVLINALVDYVDLSGNEQNIRKLKVDHLLKQYPHAYNDLTSVGFLREFNESSNFHYNSYLTFGNQNYLEYSIAQSLLFKNDDCFDKKLITTINELFKGSTRKVNVLKWCIILSAQTDGLDTLEYITEAVLNPNEKTNLIVFIGELLERDYNSGNQGGILMKYFKQPLSNRIFEYFFGLELINPSYKKTLNMLLKFELSGRRRIIILSALGIIALIELNLDEVHRIINKLSQFPPDEISCLPVNPLLCLDSYYHCLKYNFIKKDALRELTQLYFSHPDKDANLHQTASNDLLYLLGVHTLFLCANPKKVLRFINFLNKHYRSEAPANCTTQYAYFIQVNKAAALFEIGDQKAVNDIYNSFTCHYADKQEIFTPFMKILYHNLRIKVLLNTQNQLLVINEIKNIVGIAKKWGYKYSKLKSFATILNDEGLKNDSPEFYRQVAYDATKMCREHDLDLQLFTRKKEEYRVN</sequence>
<dbReference type="AlphaFoldDB" id="A0A2H9VLK2"/>
<evidence type="ECO:0000313" key="2">
    <source>
        <dbReference type="Proteomes" id="UP000242687"/>
    </source>
</evidence>
<evidence type="ECO:0008006" key="3">
    <source>
        <dbReference type="Google" id="ProtNLM"/>
    </source>
</evidence>
<dbReference type="OrthoDB" id="956377at2"/>
<keyword evidence="2" id="KW-1185">Reference proteome</keyword>
<name>A0A2H9VLK2_9SPHI</name>
<proteinExistence type="predicted"/>
<dbReference type="EMBL" id="PGFJ01000002">
    <property type="protein sequence ID" value="PJJ79206.1"/>
    <property type="molecule type" value="Genomic_DNA"/>
</dbReference>
<protein>
    <recommendedName>
        <fullName evidence="3">NACHT domain-containing protein</fullName>
    </recommendedName>
</protein>
<dbReference type="InterPro" id="IPR027417">
    <property type="entry name" value="P-loop_NTPase"/>
</dbReference>
<dbReference type="Gene3D" id="3.40.50.300">
    <property type="entry name" value="P-loop containing nucleotide triphosphate hydrolases"/>
    <property type="match status" value="1"/>
</dbReference>
<reference evidence="1 2" key="1">
    <citation type="submission" date="2017-11" db="EMBL/GenBank/DDBJ databases">
        <title>Genomic Encyclopedia of Archaeal and Bacterial Type Strains, Phase II (KMG-II): From Individual Species to Whole Genera.</title>
        <authorList>
            <person name="Goeker M."/>
        </authorList>
    </citation>
    <scope>NUCLEOTIDE SEQUENCE [LARGE SCALE GENOMIC DNA]</scope>
    <source>
        <strain evidence="1 2">DSM 28175</strain>
    </source>
</reference>
<evidence type="ECO:0000313" key="1">
    <source>
        <dbReference type="EMBL" id="PJJ79206.1"/>
    </source>
</evidence>
<dbReference type="RefSeq" id="WP_100341567.1">
    <property type="nucleotide sequence ID" value="NZ_PGFJ01000002.1"/>
</dbReference>
<organism evidence="1 2">
    <name type="scientific">Mucilaginibacter auburnensis</name>
    <dbReference type="NCBI Taxonomy" id="1457233"/>
    <lineage>
        <taxon>Bacteria</taxon>
        <taxon>Pseudomonadati</taxon>
        <taxon>Bacteroidota</taxon>
        <taxon>Sphingobacteriia</taxon>
        <taxon>Sphingobacteriales</taxon>
        <taxon>Sphingobacteriaceae</taxon>
        <taxon>Mucilaginibacter</taxon>
    </lineage>
</organism>
<comment type="caution">
    <text evidence="1">The sequence shown here is derived from an EMBL/GenBank/DDBJ whole genome shotgun (WGS) entry which is preliminary data.</text>
</comment>
<accession>A0A2H9VLK2</accession>